<evidence type="ECO:0000313" key="3">
    <source>
        <dbReference type="Proteomes" id="UP001286313"/>
    </source>
</evidence>
<proteinExistence type="predicted"/>
<dbReference type="AlphaFoldDB" id="A0AAE1FLB7"/>
<sequence>MIYLRNAADRCFDRKRRSEPSTSGQSLDVQGHDEQALEVEGPGVGLESGAAPGVEFEWEAGAAVLVSCLCLVGVL</sequence>
<dbReference type="EMBL" id="JAWQEG010001949">
    <property type="protein sequence ID" value="KAK3875585.1"/>
    <property type="molecule type" value="Genomic_DNA"/>
</dbReference>
<keyword evidence="3" id="KW-1185">Reference proteome</keyword>
<evidence type="ECO:0000256" key="1">
    <source>
        <dbReference type="SAM" id="MobiDB-lite"/>
    </source>
</evidence>
<accession>A0AAE1FLB7</accession>
<evidence type="ECO:0000313" key="2">
    <source>
        <dbReference type="EMBL" id="KAK3875585.1"/>
    </source>
</evidence>
<feature type="region of interest" description="Disordered" evidence="1">
    <location>
        <begin position="14"/>
        <end position="44"/>
    </location>
</feature>
<protein>
    <submittedName>
        <fullName evidence="2">Uncharacterized protein</fullName>
    </submittedName>
</protein>
<gene>
    <name evidence="2" type="ORF">Pcinc_019544</name>
</gene>
<reference evidence="2" key="1">
    <citation type="submission" date="2023-10" db="EMBL/GenBank/DDBJ databases">
        <title>Genome assemblies of two species of porcelain crab, Petrolisthes cinctipes and Petrolisthes manimaculis (Anomura: Porcellanidae).</title>
        <authorList>
            <person name="Angst P."/>
        </authorList>
    </citation>
    <scope>NUCLEOTIDE SEQUENCE</scope>
    <source>
        <strain evidence="2">PB745_01</strain>
        <tissue evidence="2">Gill</tissue>
    </source>
</reference>
<organism evidence="2 3">
    <name type="scientific">Petrolisthes cinctipes</name>
    <name type="common">Flat porcelain crab</name>
    <dbReference type="NCBI Taxonomy" id="88211"/>
    <lineage>
        <taxon>Eukaryota</taxon>
        <taxon>Metazoa</taxon>
        <taxon>Ecdysozoa</taxon>
        <taxon>Arthropoda</taxon>
        <taxon>Crustacea</taxon>
        <taxon>Multicrustacea</taxon>
        <taxon>Malacostraca</taxon>
        <taxon>Eumalacostraca</taxon>
        <taxon>Eucarida</taxon>
        <taxon>Decapoda</taxon>
        <taxon>Pleocyemata</taxon>
        <taxon>Anomura</taxon>
        <taxon>Galatheoidea</taxon>
        <taxon>Porcellanidae</taxon>
        <taxon>Petrolisthes</taxon>
    </lineage>
</organism>
<name>A0AAE1FLB7_PETCI</name>
<dbReference type="Proteomes" id="UP001286313">
    <property type="component" value="Unassembled WGS sequence"/>
</dbReference>
<comment type="caution">
    <text evidence="2">The sequence shown here is derived from an EMBL/GenBank/DDBJ whole genome shotgun (WGS) entry which is preliminary data.</text>
</comment>